<feature type="signal peptide" evidence="1">
    <location>
        <begin position="1"/>
        <end position="27"/>
    </location>
</feature>
<evidence type="ECO:0000313" key="2">
    <source>
        <dbReference type="EMBL" id="CAA9398535.1"/>
    </source>
</evidence>
<proteinExistence type="predicted"/>
<keyword evidence="1" id="KW-0732">Signal</keyword>
<sequence length="135" mass="13372">MLRSPALLTVTAFAVADLLIGSSTALAQGAGRSPPLECVSLELAATWGLLATTGAGAAPRPGQPGDAATCGEDLDLLGLPGLSLPDCRAAMARILDDGAPDNDALGAPFDDVGLLIHDVLSGSSPDLCAAVRDAP</sequence>
<evidence type="ECO:0000256" key="1">
    <source>
        <dbReference type="SAM" id="SignalP"/>
    </source>
</evidence>
<accession>A0A6J4NXS9</accession>
<feature type="chain" id="PRO_5026726848" evidence="1">
    <location>
        <begin position="28"/>
        <end position="135"/>
    </location>
</feature>
<reference evidence="2" key="1">
    <citation type="submission" date="2020-02" db="EMBL/GenBank/DDBJ databases">
        <authorList>
            <person name="Meier V. D."/>
        </authorList>
    </citation>
    <scope>NUCLEOTIDE SEQUENCE</scope>
    <source>
        <strain evidence="2">AVDCRST_MAG15</strain>
    </source>
</reference>
<organism evidence="2">
    <name type="scientific">uncultured Rubellimicrobium sp</name>
    <dbReference type="NCBI Taxonomy" id="543078"/>
    <lineage>
        <taxon>Bacteria</taxon>
        <taxon>Pseudomonadati</taxon>
        <taxon>Pseudomonadota</taxon>
        <taxon>Alphaproteobacteria</taxon>
        <taxon>Rhodobacterales</taxon>
        <taxon>Roseobacteraceae</taxon>
        <taxon>Rubellimicrobium</taxon>
        <taxon>environmental samples</taxon>
    </lineage>
</organism>
<gene>
    <name evidence="2" type="ORF">AVDCRST_MAG15-870</name>
</gene>
<dbReference type="EMBL" id="CADCUU010000120">
    <property type="protein sequence ID" value="CAA9398535.1"/>
    <property type="molecule type" value="Genomic_DNA"/>
</dbReference>
<name>A0A6J4NXS9_9RHOB</name>
<protein>
    <submittedName>
        <fullName evidence="2">Uncharacterized protein</fullName>
    </submittedName>
</protein>
<dbReference type="AlphaFoldDB" id="A0A6J4NXS9"/>